<name>A0A4W5R7E4_9TELE</name>
<dbReference type="InterPro" id="IPR037614">
    <property type="entry name" value="Kazrin"/>
</dbReference>
<reference evidence="3" key="2">
    <citation type="submission" date="2025-08" db="UniProtKB">
        <authorList>
            <consortium name="Ensembl"/>
        </authorList>
    </citation>
    <scope>IDENTIFICATION</scope>
</reference>
<dbReference type="SUPFAM" id="SSF47769">
    <property type="entry name" value="SAM/Pointed domain"/>
    <property type="match status" value="1"/>
</dbReference>
<dbReference type="STRING" id="62062.ENSHHUP00000085831"/>
<proteinExistence type="predicted"/>
<keyword evidence="4" id="KW-1185">Reference proteome</keyword>
<keyword evidence="1" id="KW-1133">Transmembrane helix</keyword>
<accession>A0A4W5R7E4</accession>
<dbReference type="Ensembl" id="ENSHHUT00000088513.1">
    <property type="protein sequence ID" value="ENSHHUP00000085831.1"/>
    <property type="gene ID" value="ENSHHUG00000049695.1"/>
</dbReference>
<reference evidence="4" key="1">
    <citation type="submission" date="2018-06" db="EMBL/GenBank/DDBJ databases">
        <title>Genome assembly of Danube salmon.</title>
        <authorList>
            <person name="Macqueen D.J."/>
            <person name="Gundappa M.K."/>
        </authorList>
    </citation>
    <scope>NUCLEOTIDE SEQUENCE [LARGE SCALE GENOMIC DNA]</scope>
</reference>
<dbReference type="PANTHER" id="PTHR12776:SF2">
    <property type="entry name" value="KAZRIN ISOFORM X1"/>
    <property type="match status" value="1"/>
</dbReference>
<organism evidence="3 4">
    <name type="scientific">Hucho hucho</name>
    <name type="common">huchen</name>
    <dbReference type="NCBI Taxonomy" id="62062"/>
    <lineage>
        <taxon>Eukaryota</taxon>
        <taxon>Metazoa</taxon>
        <taxon>Chordata</taxon>
        <taxon>Craniata</taxon>
        <taxon>Vertebrata</taxon>
        <taxon>Euteleostomi</taxon>
        <taxon>Actinopterygii</taxon>
        <taxon>Neopterygii</taxon>
        <taxon>Teleostei</taxon>
        <taxon>Protacanthopterygii</taxon>
        <taxon>Salmoniformes</taxon>
        <taxon>Salmonidae</taxon>
        <taxon>Salmoninae</taxon>
        <taxon>Hucho</taxon>
    </lineage>
</organism>
<feature type="domain" description="SAM" evidence="2">
    <location>
        <begin position="46"/>
        <end position="103"/>
    </location>
</feature>
<dbReference type="Gene3D" id="1.10.150.50">
    <property type="entry name" value="Transcription Factor, Ets-1"/>
    <property type="match status" value="1"/>
</dbReference>
<keyword evidence="1" id="KW-0472">Membrane</keyword>
<evidence type="ECO:0000259" key="2">
    <source>
        <dbReference type="Pfam" id="PF07647"/>
    </source>
</evidence>
<keyword evidence="1" id="KW-0812">Transmembrane</keyword>
<dbReference type="Pfam" id="PF07647">
    <property type="entry name" value="SAM_2"/>
    <property type="match status" value="1"/>
</dbReference>
<evidence type="ECO:0000313" key="4">
    <source>
        <dbReference type="Proteomes" id="UP000314982"/>
    </source>
</evidence>
<dbReference type="GeneTree" id="ENSGT00940000154570"/>
<protein>
    <recommendedName>
        <fullName evidence="2">SAM domain-containing protein</fullName>
    </recommendedName>
</protein>
<dbReference type="InterPro" id="IPR013761">
    <property type="entry name" value="SAM/pointed_sf"/>
</dbReference>
<evidence type="ECO:0000256" key="1">
    <source>
        <dbReference type="SAM" id="Phobius"/>
    </source>
</evidence>
<dbReference type="AlphaFoldDB" id="A0A4W5R7E4"/>
<dbReference type="InterPro" id="IPR001660">
    <property type="entry name" value="SAM"/>
</dbReference>
<evidence type="ECO:0000313" key="3">
    <source>
        <dbReference type="Ensembl" id="ENSHHUP00000085831.1"/>
    </source>
</evidence>
<dbReference type="Proteomes" id="UP000314982">
    <property type="component" value="Unassembled WGS sequence"/>
</dbReference>
<sequence>PYCCNRTVVTVLYYNCILTVQYVCVVCVQVLETRRAQCEHQDQDPVVWTCHRVIKWIRDIDLKEYADSLHGRGVHGAVLALDPSFDADAMAKALGIPSHKHMLHRHMYEEMKALSIPAR</sequence>
<dbReference type="PANTHER" id="PTHR12776">
    <property type="entry name" value="KAZRIN-RELATED"/>
    <property type="match status" value="1"/>
</dbReference>
<feature type="transmembrane region" description="Helical" evidence="1">
    <location>
        <begin position="12"/>
        <end position="31"/>
    </location>
</feature>
<reference evidence="3" key="3">
    <citation type="submission" date="2025-09" db="UniProtKB">
        <authorList>
            <consortium name="Ensembl"/>
        </authorList>
    </citation>
    <scope>IDENTIFICATION</scope>
</reference>